<organism evidence="3 4">
    <name type="scientific">Puia dinghuensis</name>
    <dbReference type="NCBI Taxonomy" id="1792502"/>
    <lineage>
        <taxon>Bacteria</taxon>
        <taxon>Pseudomonadati</taxon>
        <taxon>Bacteroidota</taxon>
        <taxon>Chitinophagia</taxon>
        <taxon>Chitinophagales</taxon>
        <taxon>Chitinophagaceae</taxon>
        <taxon>Puia</taxon>
    </lineage>
</organism>
<dbReference type="PANTHER" id="PTHR46017:SF1">
    <property type="entry name" value="ALPHA-MANNOSIDASE 2C1"/>
    <property type="match status" value="1"/>
</dbReference>
<dbReference type="InterPro" id="IPR011330">
    <property type="entry name" value="Glyco_hydro/deAcase_b/a-brl"/>
</dbReference>
<dbReference type="Pfam" id="PF01074">
    <property type="entry name" value="Glyco_hydro_38N"/>
    <property type="match status" value="1"/>
</dbReference>
<dbReference type="InterPro" id="IPR000602">
    <property type="entry name" value="Glyco_hydro_38_N"/>
</dbReference>
<dbReference type="CDD" id="cd10791">
    <property type="entry name" value="GH38N_AMII_like_1"/>
    <property type="match status" value="1"/>
</dbReference>
<dbReference type="Proteomes" id="UP000607559">
    <property type="component" value="Unassembled WGS sequence"/>
</dbReference>
<reference evidence="3" key="2">
    <citation type="submission" date="2020-09" db="EMBL/GenBank/DDBJ databases">
        <authorList>
            <person name="Sun Q."/>
            <person name="Zhou Y."/>
        </authorList>
    </citation>
    <scope>NUCLEOTIDE SEQUENCE</scope>
    <source>
        <strain evidence="3">CGMCC 1.15448</strain>
    </source>
</reference>
<dbReference type="Gene3D" id="3.20.110.10">
    <property type="entry name" value="Glycoside hydrolase 38, N terminal domain"/>
    <property type="match status" value="1"/>
</dbReference>
<dbReference type="PANTHER" id="PTHR46017">
    <property type="entry name" value="ALPHA-MANNOSIDASE 2C1"/>
    <property type="match status" value="1"/>
</dbReference>
<comment type="caution">
    <text evidence="3">The sequence shown here is derived from an EMBL/GenBank/DDBJ whole genome shotgun (WGS) entry which is preliminary data.</text>
</comment>
<dbReference type="GO" id="GO:0004559">
    <property type="term" value="F:alpha-mannosidase activity"/>
    <property type="evidence" value="ECO:0007669"/>
    <property type="project" value="InterPro"/>
</dbReference>
<evidence type="ECO:0000313" key="4">
    <source>
        <dbReference type="Proteomes" id="UP000607559"/>
    </source>
</evidence>
<gene>
    <name evidence="3" type="ORF">GCM10011511_49290</name>
</gene>
<evidence type="ECO:0000313" key="3">
    <source>
        <dbReference type="EMBL" id="GGB19700.1"/>
    </source>
</evidence>
<dbReference type="GO" id="GO:0006013">
    <property type="term" value="P:mannose metabolic process"/>
    <property type="evidence" value="ECO:0007669"/>
    <property type="project" value="InterPro"/>
</dbReference>
<dbReference type="Gene3D" id="2.70.98.30">
    <property type="entry name" value="Golgi alpha-mannosidase II, domain 4"/>
    <property type="match status" value="1"/>
</dbReference>
<dbReference type="SUPFAM" id="SSF74650">
    <property type="entry name" value="Galactose mutarotase-like"/>
    <property type="match status" value="1"/>
</dbReference>
<dbReference type="GO" id="GO:0009313">
    <property type="term" value="P:oligosaccharide catabolic process"/>
    <property type="evidence" value="ECO:0007669"/>
    <property type="project" value="TreeGrafter"/>
</dbReference>
<feature type="chain" id="PRO_5035202894" evidence="1">
    <location>
        <begin position="19"/>
        <end position="981"/>
    </location>
</feature>
<evidence type="ECO:0000256" key="1">
    <source>
        <dbReference type="SAM" id="SignalP"/>
    </source>
</evidence>
<reference evidence="3" key="1">
    <citation type="journal article" date="2014" name="Int. J. Syst. Evol. Microbiol.">
        <title>Complete genome sequence of Corynebacterium casei LMG S-19264T (=DSM 44701T), isolated from a smear-ripened cheese.</title>
        <authorList>
            <consortium name="US DOE Joint Genome Institute (JGI-PGF)"/>
            <person name="Walter F."/>
            <person name="Albersmeier A."/>
            <person name="Kalinowski J."/>
            <person name="Ruckert C."/>
        </authorList>
    </citation>
    <scope>NUCLEOTIDE SEQUENCE</scope>
    <source>
        <strain evidence="3">CGMCC 1.15448</strain>
    </source>
</reference>
<name>A0A8J2UI80_9BACT</name>
<dbReference type="EMBL" id="BMJC01000005">
    <property type="protein sequence ID" value="GGB19700.1"/>
    <property type="molecule type" value="Genomic_DNA"/>
</dbReference>
<dbReference type="SUPFAM" id="SSF88713">
    <property type="entry name" value="Glycoside hydrolase/deacetylase"/>
    <property type="match status" value="1"/>
</dbReference>
<dbReference type="AlphaFoldDB" id="A0A8J2UI80"/>
<dbReference type="RefSeq" id="WP_188936788.1">
    <property type="nucleotide sequence ID" value="NZ_BMJC01000005.1"/>
</dbReference>
<dbReference type="GO" id="GO:0030246">
    <property type="term" value="F:carbohydrate binding"/>
    <property type="evidence" value="ECO:0007669"/>
    <property type="project" value="InterPro"/>
</dbReference>
<feature type="signal peptide" evidence="1">
    <location>
        <begin position="1"/>
        <end position="18"/>
    </location>
</feature>
<feature type="domain" description="Glycoside hydrolase family 38 N-terminal" evidence="2">
    <location>
        <begin position="127"/>
        <end position="394"/>
    </location>
</feature>
<dbReference type="InterPro" id="IPR027291">
    <property type="entry name" value="Glyco_hydro_38_N_sf"/>
</dbReference>
<proteinExistence type="predicted"/>
<dbReference type="InterPro" id="IPR011013">
    <property type="entry name" value="Gal_mutarotase_sf_dom"/>
</dbReference>
<protein>
    <submittedName>
        <fullName evidence="3">Alpha-mannosidase</fullName>
    </submittedName>
</protein>
<keyword evidence="1" id="KW-0732">Signal</keyword>
<evidence type="ECO:0000259" key="2">
    <source>
        <dbReference type="Pfam" id="PF01074"/>
    </source>
</evidence>
<sequence length="981" mass="106750">MKKASLLLLCLATVAAQAQTPPAANTGAPRAAITIKAVKPLPFLSTRDGHDYQSVELTLANSGDPTSVTVHVKGEPDQQLGIDSGSRQLEIFLPEVKKSTTIAFSLLTNGKVVATGKADLQPVRKMTIYVLPHSHNDIGYTEIQTDVERKQMNNLLTGIDYARRTKDYPAGARFVWNLEGVYAADLFLHRMTEQQRQAFIAAVKDGSVALNGMYVNTLTGLCRPEELLQLFHRGSEIAAQCGTTIDAAMISDVPGYTWGTVTAMAQAGIKYLSAAPNFFDRIGDILQAWADKPFYWVSPSGKEKVLVWIPYRGYAYSYDMPHGLTPQLVADYIAELKRVNFNYDISYIRWIGHGDNSVPDLTISEFVKNWTTKYTWPKFIISSTSTAFHAFEEKYGSQLPQAKGDWTGYWEDGAGSSAFETAENRATSSRLSQAEALWVMKGASGPAVDRDHTAFPVDRDRDAWKYAILYSEHTWGADCSVTRPLSQKTMEQWIIKKSYATQADSLSRQLLDSALDQSAAPATNNAIDVFNINSWSRTGLVLLTRDQSQAGDRITDATGHSIPSQRLSTGELAFVATDIPPFAAKRYTITAGSATTTAGPAADTHSLDNGILHLNIDATTGVITSLKNPAIDNEFADTDSSGGLNDYLFLNGNNLKDLQRNGPVKITISEQGPVLAELRIESAAPGVEKLVRKVRLIAGLDYAEITNILDKLPAELDPHPGDYAWANLHGKESLNIGFPFHVPGGEIRLDLPMAIMQPEKDQIPGSCKNWLEVGSWADVSNKDYGVTWVTLDAPLVEVGGITATLLGGQSNPAVWRKHIEPTQKLYSWALNNHWETNYRAYQDGIITFRYALQPHKLFDAAASTKLATALSQPLIAATASVPTAPAPPAAAAAMSGSPMSTSRLQLSSQQLVVLALRPALDGKAWIVSLFNPTQEPVATTLTWNSPVGAAHYSNTTEAALAPVEGSIAVAPQDVVTIRVEK</sequence>
<keyword evidence="4" id="KW-1185">Reference proteome</keyword>
<accession>A0A8J2UI80</accession>